<dbReference type="Pfam" id="PF02518">
    <property type="entry name" value="HATPase_c"/>
    <property type="match status" value="1"/>
</dbReference>
<gene>
    <name evidence="13" type="ORF">A3K49_05840</name>
</gene>
<evidence type="ECO:0000259" key="12">
    <source>
        <dbReference type="PROSITE" id="PS50885"/>
    </source>
</evidence>
<feature type="domain" description="HAMP" evidence="12">
    <location>
        <begin position="421"/>
        <end position="473"/>
    </location>
</feature>
<evidence type="ECO:0000259" key="11">
    <source>
        <dbReference type="PROSITE" id="PS50109"/>
    </source>
</evidence>
<evidence type="ECO:0000256" key="8">
    <source>
        <dbReference type="ARBA" id="ARBA00022840"/>
    </source>
</evidence>
<evidence type="ECO:0000256" key="4">
    <source>
        <dbReference type="ARBA" id="ARBA00022553"/>
    </source>
</evidence>
<dbReference type="InterPro" id="IPR036890">
    <property type="entry name" value="HATPase_C_sf"/>
</dbReference>
<dbReference type="Proteomes" id="UP000178602">
    <property type="component" value="Unassembled WGS sequence"/>
</dbReference>
<evidence type="ECO:0000256" key="1">
    <source>
        <dbReference type="ARBA" id="ARBA00000085"/>
    </source>
</evidence>
<evidence type="ECO:0000256" key="7">
    <source>
        <dbReference type="ARBA" id="ARBA00022777"/>
    </source>
</evidence>
<comment type="subcellular location">
    <subcellularLocation>
        <location evidence="2">Membrane</location>
    </subcellularLocation>
</comment>
<dbReference type="Gene3D" id="1.10.287.130">
    <property type="match status" value="1"/>
</dbReference>
<feature type="transmembrane region" description="Helical" evidence="10">
    <location>
        <begin position="6"/>
        <end position="28"/>
    </location>
</feature>
<dbReference type="Pfam" id="PF00672">
    <property type="entry name" value="HAMP"/>
    <property type="match status" value="1"/>
</dbReference>
<feature type="transmembrane region" description="Helical" evidence="10">
    <location>
        <begin position="100"/>
        <end position="120"/>
    </location>
</feature>
<feature type="domain" description="Histidine kinase" evidence="11">
    <location>
        <begin position="490"/>
        <end position="728"/>
    </location>
</feature>
<accession>A0A1F4T7E2</accession>
<dbReference type="InterPro" id="IPR005467">
    <property type="entry name" value="His_kinase_dom"/>
</dbReference>
<dbReference type="GO" id="GO:0005524">
    <property type="term" value="F:ATP binding"/>
    <property type="evidence" value="ECO:0007669"/>
    <property type="project" value="UniProtKB-KW"/>
</dbReference>
<proteinExistence type="predicted"/>
<dbReference type="EMBL" id="MEUG01000001">
    <property type="protein sequence ID" value="OGC28470.1"/>
    <property type="molecule type" value="Genomic_DNA"/>
</dbReference>
<feature type="transmembrane region" description="Helical" evidence="10">
    <location>
        <begin position="140"/>
        <end position="161"/>
    </location>
</feature>
<organism evidence="13 14">
    <name type="scientific">candidate division WOR-1 bacterium RIFOXYC12_FULL_54_18</name>
    <dbReference type="NCBI Taxonomy" id="1802584"/>
    <lineage>
        <taxon>Bacteria</taxon>
        <taxon>Bacillati</taxon>
        <taxon>Saganbacteria</taxon>
    </lineage>
</organism>
<dbReference type="SUPFAM" id="SSF55874">
    <property type="entry name" value="ATPase domain of HSP90 chaperone/DNA topoisomerase II/histidine kinase"/>
    <property type="match status" value="1"/>
</dbReference>
<keyword evidence="10" id="KW-1133">Transmembrane helix</keyword>
<dbReference type="AlphaFoldDB" id="A0A1F4T7E2"/>
<feature type="transmembrane region" description="Helical" evidence="10">
    <location>
        <begin position="40"/>
        <end position="60"/>
    </location>
</feature>
<keyword evidence="8" id="KW-0067">ATP-binding</keyword>
<dbReference type="Pfam" id="PF00512">
    <property type="entry name" value="HisKA"/>
    <property type="match status" value="1"/>
</dbReference>
<evidence type="ECO:0000256" key="5">
    <source>
        <dbReference type="ARBA" id="ARBA00022679"/>
    </source>
</evidence>
<dbReference type="InterPro" id="IPR003661">
    <property type="entry name" value="HisK_dim/P_dom"/>
</dbReference>
<dbReference type="InterPro" id="IPR003660">
    <property type="entry name" value="HAMP_dom"/>
</dbReference>
<evidence type="ECO:0000313" key="13">
    <source>
        <dbReference type="EMBL" id="OGC28470.1"/>
    </source>
</evidence>
<dbReference type="Gene3D" id="6.10.340.10">
    <property type="match status" value="1"/>
</dbReference>
<feature type="transmembrane region" description="Helical" evidence="10">
    <location>
        <begin position="173"/>
        <end position="193"/>
    </location>
</feature>
<dbReference type="InterPro" id="IPR036097">
    <property type="entry name" value="HisK_dim/P_sf"/>
</dbReference>
<dbReference type="PANTHER" id="PTHR43065">
    <property type="entry name" value="SENSOR HISTIDINE KINASE"/>
    <property type="match status" value="1"/>
</dbReference>
<dbReference type="PROSITE" id="PS50885">
    <property type="entry name" value="HAMP"/>
    <property type="match status" value="1"/>
</dbReference>
<feature type="transmembrane region" description="Helical" evidence="10">
    <location>
        <begin position="239"/>
        <end position="263"/>
    </location>
</feature>
<evidence type="ECO:0000256" key="2">
    <source>
        <dbReference type="ARBA" id="ARBA00004370"/>
    </source>
</evidence>
<dbReference type="EC" id="2.7.13.3" evidence="3"/>
<keyword evidence="6" id="KW-0547">Nucleotide-binding</keyword>
<dbReference type="SUPFAM" id="SSF47384">
    <property type="entry name" value="Homodimeric domain of signal transducing histidine kinase"/>
    <property type="match status" value="1"/>
</dbReference>
<dbReference type="SUPFAM" id="SSF158472">
    <property type="entry name" value="HAMP domain-like"/>
    <property type="match status" value="1"/>
</dbReference>
<keyword evidence="9" id="KW-0902">Two-component regulatory system</keyword>
<dbReference type="CDD" id="cd00082">
    <property type="entry name" value="HisKA"/>
    <property type="match status" value="1"/>
</dbReference>
<feature type="transmembrane region" description="Helical" evidence="10">
    <location>
        <begin position="199"/>
        <end position="218"/>
    </location>
</feature>
<keyword evidence="10" id="KW-0812">Transmembrane</keyword>
<dbReference type="SMART" id="SM00387">
    <property type="entry name" value="HATPase_c"/>
    <property type="match status" value="1"/>
</dbReference>
<dbReference type="Gene3D" id="3.30.565.10">
    <property type="entry name" value="Histidine kinase-like ATPase, C-terminal domain"/>
    <property type="match status" value="1"/>
</dbReference>
<dbReference type="PRINTS" id="PR00344">
    <property type="entry name" value="BCTRLSENSOR"/>
</dbReference>
<keyword evidence="4" id="KW-0597">Phosphoprotein</keyword>
<keyword evidence="5" id="KW-0808">Transferase</keyword>
<keyword evidence="7" id="KW-0418">Kinase</keyword>
<dbReference type="SMART" id="SM00304">
    <property type="entry name" value="HAMP"/>
    <property type="match status" value="1"/>
</dbReference>
<feature type="transmembrane region" description="Helical" evidence="10">
    <location>
        <begin position="401"/>
        <end position="420"/>
    </location>
</feature>
<dbReference type="GO" id="GO:0000155">
    <property type="term" value="F:phosphorelay sensor kinase activity"/>
    <property type="evidence" value="ECO:0007669"/>
    <property type="project" value="InterPro"/>
</dbReference>
<dbReference type="InterPro" id="IPR004358">
    <property type="entry name" value="Sig_transdc_His_kin-like_C"/>
</dbReference>
<evidence type="ECO:0000256" key="10">
    <source>
        <dbReference type="SAM" id="Phobius"/>
    </source>
</evidence>
<dbReference type="GO" id="GO:0016020">
    <property type="term" value="C:membrane"/>
    <property type="evidence" value="ECO:0007669"/>
    <property type="project" value="UniProtKB-SubCell"/>
</dbReference>
<evidence type="ECO:0000256" key="9">
    <source>
        <dbReference type="ARBA" id="ARBA00023012"/>
    </source>
</evidence>
<comment type="caution">
    <text evidence="13">The sequence shown here is derived from an EMBL/GenBank/DDBJ whole genome shotgun (WGS) entry which is preliminary data.</text>
</comment>
<dbReference type="CDD" id="cd06225">
    <property type="entry name" value="HAMP"/>
    <property type="match status" value="1"/>
</dbReference>
<protein>
    <recommendedName>
        <fullName evidence="3">histidine kinase</fullName>
        <ecNumber evidence="3">2.7.13.3</ecNumber>
    </recommendedName>
</protein>
<dbReference type="InterPro" id="IPR003594">
    <property type="entry name" value="HATPase_dom"/>
</dbReference>
<dbReference type="Gene3D" id="3.30.450.20">
    <property type="entry name" value="PAS domain"/>
    <property type="match status" value="1"/>
</dbReference>
<dbReference type="CDD" id="cd18774">
    <property type="entry name" value="PDC2_HK_sensor"/>
    <property type="match status" value="1"/>
</dbReference>
<dbReference type="SMART" id="SM00388">
    <property type="entry name" value="HisKA"/>
    <property type="match status" value="1"/>
</dbReference>
<feature type="transmembrane region" description="Helical" evidence="10">
    <location>
        <begin position="72"/>
        <end position="93"/>
    </location>
</feature>
<comment type="catalytic activity">
    <reaction evidence="1">
        <text>ATP + protein L-histidine = ADP + protein N-phospho-L-histidine.</text>
        <dbReference type="EC" id="2.7.13.3"/>
    </reaction>
</comment>
<evidence type="ECO:0000313" key="14">
    <source>
        <dbReference type="Proteomes" id="UP000178602"/>
    </source>
</evidence>
<reference evidence="13 14" key="1">
    <citation type="journal article" date="2016" name="Nat. Commun.">
        <title>Thousands of microbial genomes shed light on interconnected biogeochemical processes in an aquifer system.</title>
        <authorList>
            <person name="Anantharaman K."/>
            <person name="Brown C.T."/>
            <person name="Hug L.A."/>
            <person name="Sharon I."/>
            <person name="Castelle C.J."/>
            <person name="Probst A.J."/>
            <person name="Thomas B.C."/>
            <person name="Singh A."/>
            <person name="Wilkins M.J."/>
            <person name="Karaoz U."/>
            <person name="Brodie E.L."/>
            <person name="Williams K.H."/>
            <person name="Hubbard S.S."/>
            <person name="Banfield J.F."/>
        </authorList>
    </citation>
    <scope>NUCLEOTIDE SEQUENCE [LARGE SCALE GENOMIC DNA]</scope>
</reference>
<keyword evidence="10" id="KW-0472">Membrane</keyword>
<evidence type="ECO:0000256" key="6">
    <source>
        <dbReference type="ARBA" id="ARBA00022741"/>
    </source>
</evidence>
<evidence type="ECO:0000256" key="3">
    <source>
        <dbReference type="ARBA" id="ARBA00012438"/>
    </source>
</evidence>
<dbReference type="PROSITE" id="PS50109">
    <property type="entry name" value="HIS_KIN"/>
    <property type="match status" value="1"/>
</dbReference>
<dbReference type="PANTHER" id="PTHR43065:SF10">
    <property type="entry name" value="PEROXIDE STRESS-ACTIVATED HISTIDINE KINASE MAK3"/>
    <property type="match status" value="1"/>
</dbReference>
<name>A0A1F4T7E2_UNCSA</name>
<sequence length="730" mass="80608">MLSTLTIISIFAEIFTAGILFSGGAAFFKTGLKSRKDFALSLVFFSLFAYVGSVVASQLMVNLGNSLTDLILVEKIVSISLLATAFFVWLFVVERFVLRAGHVFSFIFFLVIGFFTYQVFSASASLVYREGVVQPIVNYSVWIPLMPVVSFSWLLLALFGLRGSFKENGKLPLYTACAAALFLGAIFSSYSYVRLGEAGYLLASWVIFLTGALSLLLGEIIPPESPEAASPIKFLKTRLLFKLVLIFVLMVVLLFEATALATINISKNSLARFVQTYYYETAKNLVERIVSEPQPTNNEIMQRAVEMMKIGSRGVAFVVDDNGALLAHPDKSRALMKDDMRRNGAVASLLKKQGGRGEFYNELGSPMVGAYLLVPGTNYGVVVEEPRNSAYAELRQLEANSLLFVIIGIVLAALTGAFFARSIEKPIKELIKGTEAVAHGELGYRIPINSSDEIGRLAEAFNKMTKDLRDSQERLILSEKLASLGTMAAGMAHEIKNPLVSLRTFTQLLQQKWDDKEFRDKFSQIIPHEIERINKIAESLLKFGRPAKPELTKVEVNSLLDEVLMLFESEAKKNNVRVTKKFAQLPPIAGDAGQLQQVFVNIVKNAIEAMHEKGGELAVKTDVGEVIKLGKIHGRQGVRQGEEIVWGEEEQMAKPLPVIFVEVTDTGEGISEENIKSLFDPFFTTKITGTGMGLPITLRIIEEHKGSIKVRSRSGKGTTFIITLPQQFSS</sequence>